<dbReference type="PANTHER" id="PTHR45458">
    <property type="entry name" value="SHORT-CHAIN DEHYDROGENASE/REDUCTASE SDR"/>
    <property type="match status" value="1"/>
</dbReference>
<dbReference type="Gene3D" id="3.40.50.720">
    <property type="entry name" value="NAD(P)-binding Rossmann-like Domain"/>
    <property type="match status" value="1"/>
</dbReference>
<dbReference type="Proteomes" id="UP001218788">
    <property type="component" value="Unassembled WGS sequence"/>
</dbReference>
<dbReference type="PRINTS" id="PR00081">
    <property type="entry name" value="GDHRDH"/>
</dbReference>
<dbReference type="EMBL" id="JAQQXP010000002">
    <property type="protein sequence ID" value="MDC8832284.1"/>
    <property type="molecule type" value="Genomic_DNA"/>
</dbReference>
<organism evidence="1 2">
    <name type="scientific">Alteromonas gilva</name>
    <dbReference type="NCBI Taxonomy" id="2987522"/>
    <lineage>
        <taxon>Bacteria</taxon>
        <taxon>Pseudomonadati</taxon>
        <taxon>Pseudomonadota</taxon>
        <taxon>Gammaproteobacteria</taxon>
        <taxon>Alteromonadales</taxon>
        <taxon>Alteromonadaceae</taxon>
        <taxon>Alteromonas/Salinimonas group</taxon>
        <taxon>Alteromonas</taxon>
    </lineage>
</organism>
<evidence type="ECO:0000313" key="2">
    <source>
        <dbReference type="Proteomes" id="UP001218788"/>
    </source>
</evidence>
<protein>
    <submittedName>
        <fullName evidence="1">SDR family NAD(P)-dependent oxidoreductase</fullName>
    </submittedName>
</protein>
<keyword evidence="2" id="KW-1185">Reference proteome</keyword>
<dbReference type="RefSeq" id="WP_273642090.1">
    <property type="nucleotide sequence ID" value="NZ_JAQQXP010000002.1"/>
</dbReference>
<dbReference type="InterPro" id="IPR036291">
    <property type="entry name" value="NAD(P)-bd_dom_sf"/>
</dbReference>
<gene>
    <name evidence="1" type="ORF">OIK42_16125</name>
</gene>
<dbReference type="InterPro" id="IPR002347">
    <property type="entry name" value="SDR_fam"/>
</dbReference>
<dbReference type="SUPFAM" id="SSF51735">
    <property type="entry name" value="NAD(P)-binding Rossmann-fold domains"/>
    <property type="match status" value="1"/>
</dbReference>
<name>A0ABT5L786_9ALTE</name>
<reference evidence="1 2" key="1">
    <citation type="submission" date="2022-10" db="EMBL/GenBank/DDBJ databases">
        <title>Alteromonas sp. chi3 Genome sequencing.</title>
        <authorList>
            <person name="Park S."/>
        </authorList>
    </citation>
    <scope>NUCLEOTIDE SEQUENCE [LARGE SCALE GENOMIC DNA]</scope>
    <source>
        <strain evidence="2">chi3</strain>
    </source>
</reference>
<dbReference type="PANTHER" id="PTHR45458:SF1">
    <property type="entry name" value="SHORT CHAIN DEHYDROGENASE"/>
    <property type="match status" value="1"/>
</dbReference>
<evidence type="ECO:0000313" key="1">
    <source>
        <dbReference type="EMBL" id="MDC8832284.1"/>
    </source>
</evidence>
<dbReference type="Pfam" id="PF00106">
    <property type="entry name" value="adh_short"/>
    <property type="match status" value="1"/>
</dbReference>
<proteinExistence type="predicted"/>
<dbReference type="InterPro" id="IPR052184">
    <property type="entry name" value="SDR_enzymes"/>
</dbReference>
<accession>A0ABT5L786</accession>
<comment type="caution">
    <text evidence="1">The sequence shown here is derived from an EMBL/GenBank/DDBJ whole genome shotgun (WGS) entry which is preliminary data.</text>
</comment>
<sequence>MNLLVIGASGAIGQAVIKQLADTFSDAHIYAVSRSAPEVDGALQARVTPVSIDSQDESAISRWLNECADNSITFHHVVCTTGILHDDMVTPEKRLEDISADALHHYFAVNTVIPALWLKHLVNFFPAAHSTFTLLSARVGSIADNHLGGWYGYRASKAALNMLVKTAAVEYGRRAKHTSLICYHPGTVDSALSAPFQRNVKPEKLFTPAFTAKQLVSIIQQRDVSESPYFLDWDNKPIAW</sequence>